<dbReference type="AlphaFoldDB" id="A0A346A275"/>
<dbReference type="KEGG" id="ptaw:DW352_23785"/>
<evidence type="ECO:0000313" key="1">
    <source>
        <dbReference type="EMBL" id="AXK83272.1"/>
    </source>
</evidence>
<gene>
    <name evidence="1" type="ORF">DW352_23785</name>
</gene>
<sequence length="130" mass="13967">MILKSIFGLSLVLHASLDSQVSLKIDHGAWQQLSAPQREAALLPAVQRATDCIVQKFVGDPRYRADLRADEVNDLIVDSIAGCGPTVRAMIDAHDRIYGAGSGEAFLLGPYLDVLPSAVVHQVKARAPAH</sequence>
<name>A0A346A275_9HYPH</name>
<protein>
    <submittedName>
        <fullName evidence="1">Uncharacterized protein</fullName>
    </submittedName>
</protein>
<evidence type="ECO:0000313" key="2">
    <source>
        <dbReference type="Proteomes" id="UP000254889"/>
    </source>
</evidence>
<keyword evidence="2" id="KW-1185">Reference proteome</keyword>
<proteinExistence type="predicted"/>
<organism evidence="1 2">
    <name type="scientific">Pseudolabrys taiwanensis</name>
    <dbReference type="NCBI Taxonomy" id="331696"/>
    <lineage>
        <taxon>Bacteria</taxon>
        <taxon>Pseudomonadati</taxon>
        <taxon>Pseudomonadota</taxon>
        <taxon>Alphaproteobacteria</taxon>
        <taxon>Hyphomicrobiales</taxon>
        <taxon>Xanthobacteraceae</taxon>
        <taxon>Pseudolabrys</taxon>
    </lineage>
</organism>
<dbReference type="Proteomes" id="UP000254889">
    <property type="component" value="Chromosome"/>
</dbReference>
<dbReference type="OrthoDB" id="8446710at2"/>
<reference evidence="1 2" key="1">
    <citation type="submission" date="2018-07" db="EMBL/GenBank/DDBJ databases">
        <authorList>
            <person name="Quirk P.G."/>
            <person name="Krulwich T.A."/>
        </authorList>
    </citation>
    <scope>NUCLEOTIDE SEQUENCE [LARGE SCALE GENOMIC DNA]</scope>
    <source>
        <strain evidence="1 2">CC-BB4</strain>
    </source>
</reference>
<accession>A0A346A275</accession>
<dbReference type="EMBL" id="CP031417">
    <property type="protein sequence ID" value="AXK83272.1"/>
    <property type="molecule type" value="Genomic_DNA"/>
</dbReference>